<dbReference type="GeneID" id="8108819"/>
<evidence type="ECO:0000256" key="2">
    <source>
        <dbReference type="SAM" id="Phobius"/>
    </source>
</evidence>
<name>B8MER6_TALSN</name>
<evidence type="ECO:0000256" key="1">
    <source>
        <dbReference type="SAM" id="MobiDB-lite"/>
    </source>
</evidence>
<accession>B8MER6</accession>
<dbReference type="HOGENOM" id="CLU_2559864_0_0_1"/>
<sequence length="82" mass="8987">MAIASEAVPKSARRTIVTPRNLAIATTIGVVGGTLLFFDFLKGGQENPRPQERLEYNGGSGTQTDQGTVRPGRIRLRNYNER</sequence>
<dbReference type="OrthoDB" id="4480828at2759"/>
<evidence type="ECO:0000313" key="4">
    <source>
        <dbReference type="Proteomes" id="UP000001745"/>
    </source>
</evidence>
<dbReference type="RefSeq" id="XP_002484183.1">
    <property type="nucleotide sequence ID" value="XM_002484138.1"/>
</dbReference>
<evidence type="ECO:0000313" key="3">
    <source>
        <dbReference type="EMBL" id="EED16949.1"/>
    </source>
</evidence>
<protein>
    <submittedName>
        <fullName evidence="3">Uncharacterized protein</fullName>
    </submittedName>
</protein>
<proteinExistence type="predicted"/>
<dbReference type="VEuPathDB" id="FungiDB:TSTA_020080"/>
<keyword evidence="2" id="KW-0812">Transmembrane</keyword>
<feature type="region of interest" description="Disordered" evidence="1">
    <location>
        <begin position="48"/>
        <end position="82"/>
    </location>
</feature>
<feature type="transmembrane region" description="Helical" evidence="2">
    <location>
        <begin position="22"/>
        <end position="41"/>
    </location>
</feature>
<dbReference type="InParanoid" id="B8MER6"/>
<keyword evidence="2" id="KW-0472">Membrane</keyword>
<dbReference type="Proteomes" id="UP000001745">
    <property type="component" value="Unassembled WGS sequence"/>
</dbReference>
<keyword evidence="4" id="KW-1185">Reference proteome</keyword>
<dbReference type="AlphaFoldDB" id="B8MER6"/>
<gene>
    <name evidence="3" type="ORF">TSTA_020080</name>
</gene>
<keyword evidence="2" id="KW-1133">Transmembrane helix</keyword>
<reference evidence="4" key="1">
    <citation type="journal article" date="2015" name="Genome Announc.">
        <title>Genome sequence of the AIDS-associated pathogen Penicillium marneffei (ATCC18224) and its near taxonomic relative Talaromyces stipitatus (ATCC10500).</title>
        <authorList>
            <person name="Nierman W.C."/>
            <person name="Fedorova-Abrams N.D."/>
            <person name="Andrianopoulos A."/>
        </authorList>
    </citation>
    <scope>NUCLEOTIDE SEQUENCE [LARGE SCALE GENOMIC DNA]</scope>
    <source>
        <strain evidence="4">ATCC 10500 / CBS 375.48 / QM 6759 / NRRL 1006</strain>
    </source>
</reference>
<organism evidence="3 4">
    <name type="scientific">Talaromyces stipitatus (strain ATCC 10500 / CBS 375.48 / QM 6759 / NRRL 1006)</name>
    <name type="common">Penicillium stipitatum</name>
    <dbReference type="NCBI Taxonomy" id="441959"/>
    <lineage>
        <taxon>Eukaryota</taxon>
        <taxon>Fungi</taxon>
        <taxon>Dikarya</taxon>
        <taxon>Ascomycota</taxon>
        <taxon>Pezizomycotina</taxon>
        <taxon>Eurotiomycetes</taxon>
        <taxon>Eurotiomycetidae</taxon>
        <taxon>Eurotiales</taxon>
        <taxon>Trichocomaceae</taxon>
        <taxon>Talaromyces</taxon>
        <taxon>Talaromyces sect. Talaromyces</taxon>
    </lineage>
</organism>
<dbReference type="EMBL" id="EQ962656">
    <property type="protein sequence ID" value="EED16949.1"/>
    <property type="molecule type" value="Genomic_DNA"/>
</dbReference>